<sequence length="155" mass="17707">MAGRIGISVFETEITIFKSFAPLCNHLDHSSFAFGTTDILRNISHRKLLLPEAAEEKIPLRYPRYRGQLMQAPKEVTPRKKQMFTPARISPHQEQVTQEDEPTLAKTRSSEDQLDGKSKQEEDRLSKPAQLPVRLPRAPKGHHIEELELMVCLVI</sequence>
<protein>
    <submittedName>
        <fullName evidence="2">Uncharacterized protein</fullName>
    </submittedName>
</protein>
<name>A0AAD5QR68_PARTN</name>
<evidence type="ECO:0000313" key="2">
    <source>
        <dbReference type="EMBL" id="KAJ1358569.1"/>
    </source>
</evidence>
<dbReference type="EMBL" id="JAHQIW010003404">
    <property type="protein sequence ID" value="KAJ1358569.1"/>
    <property type="molecule type" value="Genomic_DNA"/>
</dbReference>
<feature type="compositionally biased region" description="Basic and acidic residues" evidence="1">
    <location>
        <begin position="108"/>
        <end position="126"/>
    </location>
</feature>
<accession>A0AAD5QR68</accession>
<evidence type="ECO:0000256" key="1">
    <source>
        <dbReference type="SAM" id="MobiDB-lite"/>
    </source>
</evidence>
<feature type="region of interest" description="Disordered" evidence="1">
    <location>
        <begin position="70"/>
        <end position="137"/>
    </location>
</feature>
<reference evidence="2" key="1">
    <citation type="submission" date="2021-06" db="EMBL/GenBank/DDBJ databases">
        <title>Parelaphostrongylus tenuis whole genome reference sequence.</title>
        <authorList>
            <person name="Garwood T.J."/>
            <person name="Larsen P.A."/>
            <person name="Fountain-Jones N.M."/>
            <person name="Garbe J.R."/>
            <person name="Macchietto M.G."/>
            <person name="Kania S.A."/>
            <person name="Gerhold R.W."/>
            <person name="Richards J.E."/>
            <person name="Wolf T.M."/>
        </authorList>
    </citation>
    <scope>NUCLEOTIDE SEQUENCE</scope>
    <source>
        <strain evidence="2">MNPRO001-30</strain>
        <tissue evidence="2">Meninges</tissue>
    </source>
</reference>
<dbReference type="Proteomes" id="UP001196413">
    <property type="component" value="Unassembled WGS sequence"/>
</dbReference>
<keyword evidence="3" id="KW-1185">Reference proteome</keyword>
<comment type="caution">
    <text evidence="2">The sequence shown here is derived from an EMBL/GenBank/DDBJ whole genome shotgun (WGS) entry which is preliminary data.</text>
</comment>
<proteinExistence type="predicted"/>
<gene>
    <name evidence="2" type="ORF">KIN20_017034</name>
</gene>
<evidence type="ECO:0000313" key="3">
    <source>
        <dbReference type="Proteomes" id="UP001196413"/>
    </source>
</evidence>
<organism evidence="2 3">
    <name type="scientific">Parelaphostrongylus tenuis</name>
    <name type="common">Meningeal worm</name>
    <dbReference type="NCBI Taxonomy" id="148309"/>
    <lineage>
        <taxon>Eukaryota</taxon>
        <taxon>Metazoa</taxon>
        <taxon>Ecdysozoa</taxon>
        <taxon>Nematoda</taxon>
        <taxon>Chromadorea</taxon>
        <taxon>Rhabditida</taxon>
        <taxon>Rhabditina</taxon>
        <taxon>Rhabditomorpha</taxon>
        <taxon>Strongyloidea</taxon>
        <taxon>Metastrongylidae</taxon>
        <taxon>Parelaphostrongylus</taxon>
    </lineage>
</organism>
<dbReference type="AlphaFoldDB" id="A0AAD5QR68"/>